<comment type="subcellular location">
    <subcellularLocation>
        <location evidence="1">Membrane</location>
        <topology evidence="1">Multi-pass membrane protein</topology>
    </subcellularLocation>
</comment>
<keyword evidence="8" id="KW-1185">Reference proteome</keyword>
<evidence type="ECO:0000256" key="2">
    <source>
        <dbReference type="ARBA" id="ARBA00009773"/>
    </source>
</evidence>
<feature type="transmembrane region" description="Helical" evidence="6">
    <location>
        <begin position="168"/>
        <end position="187"/>
    </location>
</feature>
<feature type="transmembrane region" description="Helical" evidence="6">
    <location>
        <begin position="12"/>
        <end position="31"/>
    </location>
</feature>
<gene>
    <name evidence="7" type="ORF">SAMN02745704_01732</name>
</gene>
<keyword evidence="5 6" id="KW-0472">Membrane</keyword>
<sequence>MGDRNATPFLGSRIYTSFLGVLLLFALFLTYRIFSPFLHTFVFAAVLSIITYPLYIRLVPRVGYRRTIAAGLTTCGIALLIVVPLFFLLFGLAVQGAESLRAIREWAVTTDFDRWIGDGAMAGYLEWVKVHLPFVKVEQLNLDEKLLGYSEQFAQYLLDMSRGLLRDAAGLLLKFLLLVGMIFFFLLDGPNMVQRLKYLCPLKRYQEDIIIDSLQRVSRSVLLGSLFVAALQGLAGGIGFAAVGFPGLFWGTMMAFAALIPVVGASLIWWPAVIYLAVNGEWGWSLFLFLWCIGLVVNIDTFLRPLLLRGAQKVSPFYIFLAILGAVSVFGFKGILYGPLILSFVMVMLQIYGEEYHEALQNRGEDC</sequence>
<evidence type="ECO:0000313" key="8">
    <source>
        <dbReference type="Proteomes" id="UP000190027"/>
    </source>
</evidence>
<keyword evidence="4 6" id="KW-1133">Transmembrane helix</keyword>
<evidence type="ECO:0000256" key="1">
    <source>
        <dbReference type="ARBA" id="ARBA00004141"/>
    </source>
</evidence>
<evidence type="ECO:0000256" key="3">
    <source>
        <dbReference type="ARBA" id="ARBA00022692"/>
    </source>
</evidence>
<feature type="transmembrane region" description="Helical" evidence="6">
    <location>
        <begin position="282"/>
        <end position="299"/>
    </location>
</feature>
<evidence type="ECO:0000256" key="6">
    <source>
        <dbReference type="SAM" id="Phobius"/>
    </source>
</evidence>
<accession>A0A1T4X3E4</accession>
<proteinExistence type="inferred from homology"/>
<dbReference type="STRING" id="1121449.SAMN02745704_01732"/>
<reference evidence="7 8" key="1">
    <citation type="submission" date="2017-02" db="EMBL/GenBank/DDBJ databases">
        <authorList>
            <person name="Peterson S.W."/>
        </authorList>
    </citation>
    <scope>NUCLEOTIDE SEQUENCE [LARGE SCALE GENOMIC DNA]</scope>
    <source>
        <strain evidence="7 8">DSM 16080</strain>
    </source>
</reference>
<dbReference type="PANTHER" id="PTHR21716:SF4">
    <property type="entry name" value="TRANSMEMBRANE PROTEIN 245"/>
    <property type="match status" value="1"/>
</dbReference>
<evidence type="ECO:0000256" key="4">
    <source>
        <dbReference type="ARBA" id="ARBA00022989"/>
    </source>
</evidence>
<dbReference type="AlphaFoldDB" id="A0A1T4X3E4"/>
<dbReference type="GO" id="GO:0016020">
    <property type="term" value="C:membrane"/>
    <property type="evidence" value="ECO:0007669"/>
    <property type="project" value="UniProtKB-SubCell"/>
</dbReference>
<organism evidence="7 8">
    <name type="scientific">Paucidesulfovibrio gracilis DSM 16080</name>
    <dbReference type="NCBI Taxonomy" id="1121449"/>
    <lineage>
        <taxon>Bacteria</taxon>
        <taxon>Pseudomonadati</taxon>
        <taxon>Thermodesulfobacteriota</taxon>
        <taxon>Desulfovibrionia</taxon>
        <taxon>Desulfovibrionales</taxon>
        <taxon>Desulfovibrionaceae</taxon>
        <taxon>Paucidesulfovibrio</taxon>
    </lineage>
</organism>
<dbReference type="RefSeq" id="WP_078717298.1">
    <property type="nucleotide sequence ID" value="NZ_FUYC01000007.1"/>
</dbReference>
<evidence type="ECO:0000256" key="5">
    <source>
        <dbReference type="ARBA" id="ARBA00023136"/>
    </source>
</evidence>
<protein>
    <submittedName>
        <fullName evidence="7">Predicted PurR-regulated permease PerM</fullName>
    </submittedName>
</protein>
<feature type="transmembrane region" description="Helical" evidence="6">
    <location>
        <begin position="221"/>
        <end position="242"/>
    </location>
</feature>
<feature type="transmembrane region" description="Helical" evidence="6">
    <location>
        <begin position="68"/>
        <end position="94"/>
    </location>
</feature>
<dbReference type="EMBL" id="FUYC01000007">
    <property type="protein sequence ID" value="SKA84173.1"/>
    <property type="molecule type" value="Genomic_DNA"/>
</dbReference>
<dbReference type="InterPro" id="IPR002549">
    <property type="entry name" value="AI-2E-like"/>
</dbReference>
<dbReference type="Proteomes" id="UP000190027">
    <property type="component" value="Unassembled WGS sequence"/>
</dbReference>
<dbReference type="PANTHER" id="PTHR21716">
    <property type="entry name" value="TRANSMEMBRANE PROTEIN"/>
    <property type="match status" value="1"/>
</dbReference>
<comment type="similarity">
    <text evidence="2">Belongs to the autoinducer-2 exporter (AI-2E) (TC 2.A.86) family.</text>
</comment>
<keyword evidence="3 6" id="KW-0812">Transmembrane</keyword>
<feature type="transmembrane region" description="Helical" evidence="6">
    <location>
        <begin position="319"/>
        <end position="342"/>
    </location>
</feature>
<name>A0A1T4X3E4_9BACT</name>
<dbReference type="Pfam" id="PF01594">
    <property type="entry name" value="AI-2E_transport"/>
    <property type="match status" value="1"/>
</dbReference>
<evidence type="ECO:0000313" key="7">
    <source>
        <dbReference type="EMBL" id="SKA84173.1"/>
    </source>
</evidence>
<dbReference type="OrthoDB" id="9773730at2"/>
<feature type="transmembrane region" description="Helical" evidence="6">
    <location>
        <begin position="248"/>
        <end position="270"/>
    </location>
</feature>
<feature type="transmembrane region" description="Helical" evidence="6">
    <location>
        <begin position="37"/>
        <end position="56"/>
    </location>
</feature>